<dbReference type="Proteomes" id="UP000077066">
    <property type="component" value="Unassembled WGS sequence"/>
</dbReference>
<keyword evidence="1" id="KW-0479">Metal-binding</keyword>
<dbReference type="EMBL" id="LWMT01000025">
    <property type="protein sequence ID" value="KZX17355.1"/>
    <property type="molecule type" value="Genomic_DNA"/>
</dbReference>
<dbReference type="RefSeq" id="WP_066970598.1">
    <property type="nucleotide sequence ID" value="NZ_LWMT01000025.1"/>
</dbReference>
<comment type="caution">
    <text evidence="4">The sequence shown here is derived from an EMBL/GenBank/DDBJ whole genome shotgun (WGS) entry which is preliminary data.</text>
</comment>
<dbReference type="GO" id="GO:0046872">
    <property type="term" value="F:metal ion binding"/>
    <property type="evidence" value="ECO:0007669"/>
    <property type="project" value="UniProtKB-KW"/>
</dbReference>
<sequence>MIPIIPHITDGDYDLDSVFKMAKMINVNYILPGLLNLYGETKTHFFRIIKNSFKNSFNDLKNTYISSKASKIYNMKFYNKITILNKRYDFKDSYKTVLDRKLNEFNLKDNTKQSTLFDTF</sequence>
<evidence type="ECO:0000256" key="1">
    <source>
        <dbReference type="ARBA" id="ARBA00022723"/>
    </source>
</evidence>
<dbReference type="PATRIC" id="fig|55758.3.peg.219"/>
<keyword evidence="3" id="KW-0411">Iron-sulfur</keyword>
<evidence type="ECO:0000313" key="4">
    <source>
        <dbReference type="EMBL" id="KZX17355.1"/>
    </source>
</evidence>
<dbReference type="PANTHER" id="PTHR43432">
    <property type="entry name" value="SLR0285 PROTEIN"/>
    <property type="match status" value="1"/>
</dbReference>
<keyword evidence="2" id="KW-0408">Iron</keyword>
<gene>
    <name evidence="4" type="ORF">MBFIL_01970</name>
</gene>
<keyword evidence="5" id="KW-1185">Reference proteome</keyword>
<organism evidence="4 5">
    <name type="scientific">Methanobrevibacter filiformis</name>
    <dbReference type="NCBI Taxonomy" id="55758"/>
    <lineage>
        <taxon>Archaea</taxon>
        <taxon>Methanobacteriati</taxon>
        <taxon>Methanobacteriota</taxon>
        <taxon>Methanomada group</taxon>
        <taxon>Methanobacteria</taxon>
        <taxon>Methanobacteriales</taxon>
        <taxon>Methanobacteriaceae</taxon>
        <taxon>Methanobrevibacter</taxon>
    </lineage>
</organism>
<accession>A0A166F680</accession>
<dbReference type="InterPro" id="IPR040086">
    <property type="entry name" value="MJ0683-like"/>
</dbReference>
<evidence type="ECO:0000313" key="5">
    <source>
        <dbReference type="Proteomes" id="UP000077066"/>
    </source>
</evidence>
<evidence type="ECO:0000256" key="3">
    <source>
        <dbReference type="ARBA" id="ARBA00023014"/>
    </source>
</evidence>
<name>A0A166F680_9EURY</name>
<proteinExistence type="predicted"/>
<dbReference type="GO" id="GO:0051536">
    <property type="term" value="F:iron-sulfur cluster binding"/>
    <property type="evidence" value="ECO:0007669"/>
    <property type="project" value="UniProtKB-KW"/>
</dbReference>
<evidence type="ECO:0000256" key="2">
    <source>
        <dbReference type="ARBA" id="ARBA00023004"/>
    </source>
</evidence>
<dbReference type="AlphaFoldDB" id="A0A166F680"/>
<dbReference type="PANTHER" id="PTHR43432:SF5">
    <property type="entry name" value="ELP3_MIAA_NIFB-LIKE RADICAL SAM CORE DOMAIN-CONTAINING PROTEIN"/>
    <property type="match status" value="1"/>
</dbReference>
<reference evidence="4 5" key="1">
    <citation type="submission" date="2016-04" db="EMBL/GenBank/DDBJ databases">
        <title>Genome sequence of Methanobrevibacter filiformis DSM 11501.</title>
        <authorList>
            <person name="Poehlein A."/>
            <person name="Seedorf H."/>
            <person name="Daniel R."/>
        </authorList>
    </citation>
    <scope>NUCLEOTIDE SEQUENCE [LARGE SCALE GENOMIC DNA]</scope>
    <source>
        <strain evidence="4 5">DSM 11501</strain>
    </source>
</reference>
<protein>
    <submittedName>
        <fullName evidence="4">Uncharacterized protein</fullName>
    </submittedName>
</protein>